<feature type="non-terminal residue" evidence="1">
    <location>
        <position position="69"/>
    </location>
</feature>
<comment type="caution">
    <text evidence="1">The sequence shown here is derived from an EMBL/GenBank/DDBJ whole genome shotgun (WGS) entry which is preliminary data.</text>
</comment>
<evidence type="ECO:0000313" key="1">
    <source>
        <dbReference type="EMBL" id="RZB81752.1"/>
    </source>
</evidence>
<proteinExistence type="predicted"/>
<organism evidence="1 2">
    <name type="scientific">Glycine soja</name>
    <name type="common">Wild soybean</name>
    <dbReference type="NCBI Taxonomy" id="3848"/>
    <lineage>
        <taxon>Eukaryota</taxon>
        <taxon>Viridiplantae</taxon>
        <taxon>Streptophyta</taxon>
        <taxon>Embryophyta</taxon>
        <taxon>Tracheophyta</taxon>
        <taxon>Spermatophyta</taxon>
        <taxon>Magnoliopsida</taxon>
        <taxon>eudicotyledons</taxon>
        <taxon>Gunneridae</taxon>
        <taxon>Pentapetalae</taxon>
        <taxon>rosids</taxon>
        <taxon>fabids</taxon>
        <taxon>Fabales</taxon>
        <taxon>Fabaceae</taxon>
        <taxon>Papilionoideae</taxon>
        <taxon>50 kb inversion clade</taxon>
        <taxon>NPAAA clade</taxon>
        <taxon>indigoferoid/millettioid clade</taxon>
        <taxon>Phaseoleae</taxon>
        <taxon>Glycine</taxon>
        <taxon>Glycine subgen. Soja</taxon>
    </lineage>
</organism>
<gene>
    <name evidence="1" type="ORF">D0Y65_031134</name>
</gene>
<dbReference type="Proteomes" id="UP000289340">
    <property type="component" value="Chromosome 11"/>
</dbReference>
<keyword evidence="2" id="KW-1185">Reference proteome</keyword>
<sequence length="69" mass="7966">MTLSSTKDVDANFCDTLLLDPTPRPLACFKPRSPFWLERNSRSARTCFILDSIFLLNELKDVLKKFDTL</sequence>
<name>A0A445I6Y7_GLYSO</name>
<protein>
    <submittedName>
        <fullName evidence="1">Uncharacterized protein</fullName>
    </submittedName>
</protein>
<dbReference type="EMBL" id="QZWG01000011">
    <property type="protein sequence ID" value="RZB81752.1"/>
    <property type="molecule type" value="Genomic_DNA"/>
</dbReference>
<dbReference type="AlphaFoldDB" id="A0A445I6Y7"/>
<accession>A0A445I6Y7</accession>
<evidence type="ECO:0000313" key="2">
    <source>
        <dbReference type="Proteomes" id="UP000289340"/>
    </source>
</evidence>
<reference evidence="1 2" key="1">
    <citation type="submission" date="2018-09" db="EMBL/GenBank/DDBJ databases">
        <title>A high-quality reference genome of wild soybean provides a powerful tool to mine soybean genomes.</title>
        <authorList>
            <person name="Xie M."/>
            <person name="Chung C.Y.L."/>
            <person name="Li M.-W."/>
            <person name="Wong F.-L."/>
            <person name="Chan T.-F."/>
            <person name="Lam H.-M."/>
        </authorList>
    </citation>
    <scope>NUCLEOTIDE SEQUENCE [LARGE SCALE GENOMIC DNA]</scope>
    <source>
        <strain evidence="2">cv. W05</strain>
        <tissue evidence="1">Hypocotyl of etiolated seedlings</tissue>
    </source>
</reference>